<dbReference type="SUPFAM" id="SSF52218">
    <property type="entry name" value="Flavoproteins"/>
    <property type="match status" value="1"/>
</dbReference>
<dbReference type="InterPro" id="IPR051814">
    <property type="entry name" value="NAD(P)H-dep_FMN_reductase"/>
</dbReference>
<keyword evidence="3 5" id="KW-0560">Oxidoreductase</keyword>
<evidence type="ECO:0000256" key="2">
    <source>
        <dbReference type="ARBA" id="ARBA00022643"/>
    </source>
</evidence>
<dbReference type="Pfam" id="PF03358">
    <property type="entry name" value="FMN_red"/>
    <property type="match status" value="1"/>
</dbReference>
<evidence type="ECO:0000256" key="1">
    <source>
        <dbReference type="ARBA" id="ARBA00022630"/>
    </source>
</evidence>
<dbReference type="NCBIfam" id="TIGR03567">
    <property type="entry name" value="FMN_reduc_SsuE"/>
    <property type="match status" value="1"/>
</dbReference>
<reference evidence="6" key="1">
    <citation type="journal article" date="2019" name="Int. J. Syst. Evol. Microbiol.">
        <title>The Global Catalogue of Microorganisms (GCM) 10K type strain sequencing project: providing services to taxonomists for standard genome sequencing and annotation.</title>
        <authorList>
            <consortium name="The Broad Institute Genomics Platform"/>
            <consortium name="The Broad Institute Genome Sequencing Center for Infectious Disease"/>
            <person name="Wu L."/>
            <person name="Ma J."/>
        </authorList>
    </citation>
    <scope>NUCLEOTIDE SEQUENCE [LARGE SCALE GENOMIC DNA]</scope>
    <source>
        <strain evidence="6">CGMCC 4.1434</strain>
    </source>
</reference>
<comment type="caution">
    <text evidence="5">The sequence shown here is derived from an EMBL/GenBank/DDBJ whole genome shotgun (WGS) entry which is preliminary data.</text>
</comment>
<gene>
    <name evidence="5" type="primary">ssuE</name>
    <name evidence="5" type="ORF">ACFPRA_21475</name>
</gene>
<keyword evidence="2" id="KW-0288">FMN</keyword>
<keyword evidence="6" id="KW-1185">Reference proteome</keyword>
<dbReference type="RefSeq" id="WP_381439284.1">
    <property type="nucleotide sequence ID" value="NZ_JBHSNO010000016.1"/>
</dbReference>
<dbReference type="InterPro" id="IPR005025">
    <property type="entry name" value="FMN_Rdtase-like_dom"/>
</dbReference>
<accession>A0ABW0TPP4</accession>
<sequence length="183" mass="21104">MITLKKVVTIYGGNSKNSRLYGLYKRVDQYLVDNHYEHHSIFVCDLPSDALIKGNFEDREILNAHKKVEDAEMVIIITPVYKSSFSGILKTYLDLLPEKIFHGKTVLPFAMGGTNAHVLMLDYALKPVITYLASKNILKGGFIHNSQIEKIHEDEYYIKDQAEERIVCELDRLEMYDYRGIEV</sequence>
<dbReference type="InterPro" id="IPR020048">
    <property type="entry name" value="NADPH-dep_FMN_reduc_SsuE"/>
</dbReference>
<evidence type="ECO:0000313" key="6">
    <source>
        <dbReference type="Proteomes" id="UP001596109"/>
    </source>
</evidence>
<dbReference type="EMBL" id="JBHSNO010000016">
    <property type="protein sequence ID" value="MFC5591460.1"/>
    <property type="molecule type" value="Genomic_DNA"/>
</dbReference>
<keyword evidence="1" id="KW-0285">Flavoprotein</keyword>
<dbReference type="GO" id="GO:0052873">
    <property type="term" value="F:FMN reductase (NADPH) activity"/>
    <property type="evidence" value="ECO:0007669"/>
    <property type="project" value="UniProtKB-EC"/>
</dbReference>
<name>A0ABW0TPP4_9BACL</name>
<organism evidence="5 6">
    <name type="scientific">Sporosarcina soli</name>
    <dbReference type="NCBI Taxonomy" id="334736"/>
    <lineage>
        <taxon>Bacteria</taxon>
        <taxon>Bacillati</taxon>
        <taxon>Bacillota</taxon>
        <taxon>Bacilli</taxon>
        <taxon>Bacillales</taxon>
        <taxon>Caryophanaceae</taxon>
        <taxon>Sporosarcina</taxon>
    </lineage>
</organism>
<protein>
    <submittedName>
        <fullName evidence="5">NADPH-dependent FMN reductase</fullName>
        <ecNumber evidence="5">1.5.1.38</ecNumber>
    </submittedName>
</protein>
<dbReference type="Gene3D" id="3.40.50.360">
    <property type="match status" value="1"/>
</dbReference>
<dbReference type="InterPro" id="IPR029039">
    <property type="entry name" value="Flavoprotein-like_sf"/>
</dbReference>
<evidence type="ECO:0000313" key="5">
    <source>
        <dbReference type="EMBL" id="MFC5591460.1"/>
    </source>
</evidence>
<evidence type="ECO:0000256" key="3">
    <source>
        <dbReference type="ARBA" id="ARBA00023002"/>
    </source>
</evidence>
<dbReference type="Proteomes" id="UP001596109">
    <property type="component" value="Unassembled WGS sequence"/>
</dbReference>
<proteinExistence type="predicted"/>
<dbReference type="EC" id="1.5.1.38" evidence="5"/>
<evidence type="ECO:0000259" key="4">
    <source>
        <dbReference type="Pfam" id="PF03358"/>
    </source>
</evidence>
<feature type="domain" description="NADPH-dependent FMN reductase-like" evidence="4">
    <location>
        <begin position="6"/>
        <end position="142"/>
    </location>
</feature>
<dbReference type="PANTHER" id="PTHR43408:SF1">
    <property type="entry name" value="FMN REDUCTASE (NADPH)"/>
    <property type="match status" value="1"/>
</dbReference>
<dbReference type="PANTHER" id="PTHR43408">
    <property type="entry name" value="FMN REDUCTASE (NADPH)"/>
    <property type="match status" value="1"/>
</dbReference>